<organism evidence="7 8">
    <name type="scientific">Streptomyces noboritoensis</name>
    <dbReference type="NCBI Taxonomy" id="67337"/>
    <lineage>
        <taxon>Bacteria</taxon>
        <taxon>Bacillati</taxon>
        <taxon>Actinomycetota</taxon>
        <taxon>Actinomycetes</taxon>
        <taxon>Kitasatosporales</taxon>
        <taxon>Streptomycetaceae</taxon>
        <taxon>Streptomyces</taxon>
    </lineage>
</organism>
<dbReference type="PANTHER" id="PTHR30055:SF148">
    <property type="entry name" value="TETR-FAMILY TRANSCRIPTIONAL REGULATOR"/>
    <property type="match status" value="1"/>
</dbReference>
<dbReference type="Gene3D" id="1.10.10.60">
    <property type="entry name" value="Homeodomain-like"/>
    <property type="match status" value="1"/>
</dbReference>
<dbReference type="InterPro" id="IPR050109">
    <property type="entry name" value="HTH-type_TetR-like_transc_reg"/>
</dbReference>
<keyword evidence="2 4" id="KW-0238">DNA-binding</keyword>
<dbReference type="Proteomes" id="UP001589887">
    <property type="component" value="Unassembled WGS sequence"/>
</dbReference>
<evidence type="ECO:0000313" key="8">
    <source>
        <dbReference type="Proteomes" id="UP001589887"/>
    </source>
</evidence>
<evidence type="ECO:0000256" key="5">
    <source>
        <dbReference type="SAM" id="MobiDB-lite"/>
    </source>
</evidence>
<feature type="region of interest" description="Disordered" evidence="5">
    <location>
        <begin position="1"/>
        <end position="45"/>
    </location>
</feature>
<feature type="DNA-binding region" description="H-T-H motif" evidence="4">
    <location>
        <begin position="69"/>
        <end position="88"/>
    </location>
</feature>
<dbReference type="PROSITE" id="PS50977">
    <property type="entry name" value="HTH_TETR_2"/>
    <property type="match status" value="1"/>
</dbReference>
<feature type="domain" description="HTH tetR-type" evidence="6">
    <location>
        <begin position="45"/>
        <end position="106"/>
    </location>
</feature>
<evidence type="ECO:0000313" key="7">
    <source>
        <dbReference type="EMBL" id="MFC0850098.1"/>
    </source>
</evidence>
<dbReference type="Pfam" id="PF00440">
    <property type="entry name" value="TetR_N"/>
    <property type="match status" value="1"/>
</dbReference>
<accession>A0ABV6TWD5</accession>
<keyword evidence="8" id="KW-1185">Reference proteome</keyword>
<dbReference type="InterPro" id="IPR009057">
    <property type="entry name" value="Homeodomain-like_sf"/>
</dbReference>
<proteinExistence type="predicted"/>
<dbReference type="SUPFAM" id="SSF46689">
    <property type="entry name" value="Homeodomain-like"/>
    <property type="match status" value="1"/>
</dbReference>
<dbReference type="Gene3D" id="1.10.357.10">
    <property type="entry name" value="Tetracycline Repressor, domain 2"/>
    <property type="match status" value="1"/>
</dbReference>
<dbReference type="InterPro" id="IPR023772">
    <property type="entry name" value="DNA-bd_HTH_TetR-type_CS"/>
</dbReference>
<dbReference type="RefSeq" id="WP_394324042.1">
    <property type="nucleotide sequence ID" value="NZ_JBHMQV010000009.1"/>
</dbReference>
<comment type="caution">
    <text evidence="7">The sequence shown here is derived from an EMBL/GenBank/DDBJ whole genome shotgun (WGS) entry which is preliminary data.</text>
</comment>
<dbReference type="InterPro" id="IPR001647">
    <property type="entry name" value="HTH_TetR"/>
</dbReference>
<dbReference type="EMBL" id="JBHMQV010000009">
    <property type="protein sequence ID" value="MFC0850098.1"/>
    <property type="molecule type" value="Genomic_DNA"/>
</dbReference>
<evidence type="ECO:0000256" key="2">
    <source>
        <dbReference type="ARBA" id="ARBA00023125"/>
    </source>
</evidence>
<evidence type="ECO:0000256" key="1">
    <source>
        <dbReference type="ARBA" id="ARBA00023015"/>
    </source>
</evidence>
<sequence>MPPPVPPEAEGAAPAGLRPVPATGDGHAPAPPAQRTARGGRQRDPAADRAILESTLGLLGEGCSFSALSMDLVAQRAGVARATIYRRWRNKEELVLAALSSLDVPVTPSDGLPLRERLVDLVDQIRHRGQDTNLHRLLAGLLGEAVHRPQLVEAYENTAVAARRDAMRQVLRDGLDSGELRPGLDVDQAIELLTGPMLARLILRQRPVESAAFAEAIVDTFLDGTRSNPAPR</sequence>
<dbReference type="SUPFAM" id="SSF48498">
    <property type="entry name" value="Tetracyclin repressor-like, C-terminal domain"/>
    <property type="match status" value="1"/>
</dbReference>
<evidence type="ECO:0000256" key="3">
    <source>
        <dbReference type="ARBA" id="ARBA00023163"/>
    </source>
</evidence>
<dbReference type="Pfam" id="PF16859">
    <property type="entry name" value="TetR_C_11"/>
    <property type="match status" value="1"/>
</dbReference>
<dbReference type="InterPro" id="IPR011075">
    <property type="entry name" value="TetR_C"/>
</dbReference>
<gene>
    <name evidence="7" type="ORF">ACFH04_41215</name>
</gene>
<reference evidence="7 8" key="1">
    <citation type="submission" date="2024-09" db="EMBL/GenBank/DDBJ databases">
        <authorList>
            <person name="Sun Q."/>
            <person name="Mori K."/>
        </authorList>
    </citation>
    <scope>NUCLEOTIDE SEQUENCE [LARGE SCALE GENOMIC DNA]</scope>
    <source>
        <strain evidence="7 8">JCM 4557</strain>
    </source>
</reference>
<name>A0ABV6TWD5_9ACTN</name>
<keyword evidence="3" id="KW-0804">Transcription</keyword>
<dbReference type="InterPro" id="IPR036271">
    <property type="entry name" value="Tet_transcr_reg_TetR-rel_C_sf"/>
</dbReference>
<evidence type="ECO:0000256" key="4">
    <source>
        <dbReference type="PROSITE-ProRule" id="PRU00335"/>
    </source>
</evidence>
<dbReference type="PANTHER" id="PTHR30055">
    <property type="entry name" value="HTH-TYPE TRANSCRIPTIONAL REGULATOR RUTR"/>
    <property type="match status" value="1"/>
</dbReference>
<evidence type="ECO:0000259" key="6">
    <source>
        <dbReference type="PROSITE" id="PS50977"/>
    </source>
</evidence>
<dbReference type="PROSITE" id="PS01081">
    <property type="entry name" value="HTH_TETR_1"/>
    <property type="match status" value="1"/>
</dbReference>
<keyword evidence="1" id="KW-0805">Transcription regulation</keyword>
<protein>
    <submittedName>
        <fullName evidence="7">TetR/AcrR family transcriptional regulator</fullName>
    </submittedName>
</protein>